<keyword evidence="4" id="KW-1185">Reference proteome</keyword>
<dbReference type="AlphaFoldDB" id="A0A9X1DG92"/>
<evidence type="ECO:0000259" key="2">
    <source>
        <dbReference type="Pfam" id="PF03413"/>
    </source>
</evidence>
<keyword evidence="1" id="KW-0732">Signal</keyword>
<organism evidence="3 4">
    <name type="scientific">Sphingobium nicotianae</name>
    <dbReference type="NCBI Taxonomy" id="2782607"/>
    <lineage>
        <taxon>Bacteria</taxon>
        <taxon>Pseudomonadati</taxon>
        <taxon>Pseudomonadota</taxon>
        <taxon>Alphaproteobacteria</taxon>
        <taxon>Sphingomonadales</taxon>
        <taxon>Sphingomonadaceae</taxon>
        <taxon>Sphingobium</taxon>
    </lineage>
</organism>
<comment type="caution">
    <text evidence="3">The sequence shown here is derived from an EMBL/GenBank/DDBJ whole genome shotgun (WGS) entry which is preliminary data.</text>
</comment>
<feature type="chain" id="PRO_5040881959" evidence="1">
    <location>
        <begin position="23"/>
        <end position="96"/>
    </location>
</feature>
<sequence>MKTRFWAVMAMIAVGTTMPAGAAEKAPKPKLSMDQAKAIALKLAPGKIKKSEYEKEDGIWRYSFDIEQSKRIHEIGVDAMTGKVVEDAFEAPGAKD</sequence>
<feature type="signal peptide" evidence="1">
    <location>
        <begin position="1"/>
        <end position="22"/>
    </location>
</feature>
<dbReference type="InterPro" id="IPR025711">
    <property type="entry name" value="PepSY"/>
</dbReference>
<proteinExistence type="predicted"/>
<gene>
    <name evidence="3" type="ORF">KK488_20935</name>
</gene>
<feature type="domain" description="PepSY" evidence="2">
    <location>
        <begin position="30"/>
        <end position="86"/>
    </location>
</feature>
<reference evidence="3" key="1">
    <citation type="submission" date="2021-05" db="EMBL/GenBank/DDBJ databases">
        <title>Genome of Sphingobium sp. strain.</title>
        <authorList>
            <person name="Fan R."/>
        </authorList>
    </citation>
    <scope>NUCLEOTIDE SEQUENCE</scope>
    <source>
        <strain evidence="3">H33</strain>
    </source>
</reference>
<dbReference type="Proteomes" id="UP001138757">
    <property type="component" value="Unassembled WGS sequence"/>
</dbReference>
<evidence type="ECO:0000256" key="1">
    <source>
        <dbReference type="SAM" id="SignalP"/>
    </source>
</evidence>
<dbReference type="EMBL" id="JAHGAW010000018">
    <property type="protein sequence ID" value="MBT2189425.1"/>
    <property type="molecule type" value="Genomic_DNA"/>
</dbReference>
<evidence type="ECO:0000313" key="4">
    <source>
        <dbReference type="Proteomes" id="UP001138757"/>
    </source>
</evidence>
<name>A0A9X1DG92_9SPHN</name>
<evidence type="ECO:0000313" key="3">
    <source>
        <dbReference type="EMBL" id="MBT2189425.1"/>
    </source>
</evidence>
<dbReference type="Pfam" id="PF03413">
    <property type="entry name" value="PepSY"/>
    <property type="match status" value="1"/>
</dbReference>
<dbReference type="Gene3D" id="3.10.450.40">
    <property type="match status" value="1"/>
</dbReference>
<protein>
    <submittedName>
        <fullName evidence="3">PepSY domain-containing protein</fullName>
    </submittedName>
</protein>
<accession>A0A9X1DG92</accession>